<comment type="subcellular location">
    <subcellularLocation>
        <location evidence="1">Nucleus</location>
    </subcellularLocation>
</comment>
<dbReference type="InterPro" id="IPR017930">
    <property type="entry name" value="Myb_dom"/>
</dbReference>
<evidence type="ECO:0000313" key="7">
    <source>
        <dbReference type="EMBL" id="CAI9088892.1"/>
    </source>
</evidence>
<dbReference type="Pfam" id="PF00249">
    <property type="entry name" value="Myb_DNA-binding"/>
    <property type="match status" value="2"/>
</dbReference>
<keyword evidence="4" id="KW-0539">Nucleus</keyword>
<keyword evidence="3" id="KW-0238">DNA-binding</keyword>
<evidence type="ECO:0000256" key="3">
    <source>
        <dbReference type="ARBA" id="ARBA00023125"/>
    </source>
</evidence>
<reference evidence="7" key="1">
    <citation type="submission" date="2023-03" db="EMBL/GenBank/DDBJ databases">
        <authorList>
            <person name="Julca I."/>
        </authorList>
    </citation>
    <scope>NUCLEOTIDE SEQUENCE</scope>
</reference>
<dbReference type="InterPro" id="IPR001005">
    <property type="entry name" value="SANT/Myb"/>
</dbReference>
<dbReference type="EMBL" id="OX459118">
    <property type="protein sequence ID" value="CAI9088892.1"/>
    <property type="molecule type" value="Genomic_DNA"/>
</dbReference>
<feature type="domain" description="Myb-like" evidence="5">
    <location>
        <begin position="9"/>
        <end position="61"/>
    </location>
</feature>
<dbReference type="InterPro" id="IPR009057">
    <property type="entry name" value="Homeodomain-like_sf"/>
</dbReference>
<gene>
    <name evidence="7" type="ORF">OLC1_LOCUS1357</name>
</gene>
<dbReference type="Proteomes" id="UP001161247">
    <property type="component" value="Chromosome 1"/>
</dbReference>
<dbReference type="SMART" id="SM00717">
    <property type="entry name" value="SANT"/>
    <property type="match status" value="2"/>
</dbReference>
<feature type="domain" description="Myb-like" evidence="5">
    <location>
        <begin position="62"/>
        <end position="112"/>
    </location>
</feature>
<evidence type="ECO:0000256" key="2">
    <source>
        <dbReference type="ARBA" id="ARBA00022737"/>
    </source>
</evidence>
<evidence type="ECO:0000256" key="4">
    <source>
        <dbReference type="ARBA" id="ARBA00023242"/>
    </source>
</evidence>
<dbReference type="PROSITE" id="PS50090">
    <property type="entry name" value="MYB_LIKE"/>
    <property type="match status" value="2"/>
</dbReference>
<dbReference type="GO" id="GO:0005634">
    <property type="term" value="C:nucleus"/>
    <property type="evidence" value="ECO:0007669"/>
    <property type="project" value="UniProtKB-SubCell"/>
</dbReference>
<dbReference type="PANTHER" id="PTHR10641:SF1377">
    <property type="entry name" value="MYB-RELATED PROTEIN MYB4-LIKE"/>
    <property type="match status" value="1"/>
</dbReference>
<dbReference type="GO" id="GO:0003677">
    <property type="term" value="F:DNA binding"/>
    <property type="evidence" value="ECO:0007669"/>
    <property type="project" value="UniProtKB-KW"/>
</dbReference>
<name>A0AAV1C3F4_OLDCO</name>
<dbReference type="PROSITE" id="PS51294">
    <property type="entry name" value="HTH_MYB"/>
    <property type="match status" value="2"/>
</dbReference>
<dbReference type="Gene3D" id="1.10.10.60">
    <property type="entry name" value="Homeodomain-like"/>
    <property type="match status" value="2"/>
</dbReference>
<organism evidence="7 8">
    <name type="scientific">Oldenlandia corymbosa var. corymbosa</name>
    <dbReference type="NCBI Taxonomy" id="529605"/>
    <lineage>
        <taxon>Eukaryota</taxon>
        <taxon>Viridiplantae</taxon>
        <taxon>Streptophyta</taxon>
        <taxon>Embryophyta</taxon>
        <taxon>Tracheophyta</taxon>
        <taxon>Spermatophyta</taxon>
        <taxon>Magnoliopsida</taxon>
        <taxon>eudicotyledons</taxon>
        <taxon>Gunneridae</taxon>
        <taxon>Pentapetalae</taxon>
        <taxon>asterids</taxon>
        <taxon>lamiids</taxon>
        <taxon>Gentianales</taxon>
        <taxon>Rubiaceae</taxon>
        <taxon>Rubioideae</taxon>
        <taxon>Spermacoceae</taxon>
        <taxon>Hedyotis-Oldenlandia complex</taxon>
        <taxon>Oldenlandia</taxon>
    </lineage>
</organism>
<dbReference type="FunFam" id="1.10.10.60:FF:000001">
    <property type="entry name" value="MYB-related transcription factor"/>
    <property type="match status" value="1"/>
</dbReference>
<evidence type="ECO:0000259" key="6">
    <source>
        <dbReference type="PROSITE" id="PS51294"/>
    </source>
</evidence>
<dbReference type="AlphaFoldDB" id="A0AAV1C3F4"/>
<protein>
    <submittedName>
        <fullName evidence="7">OLC1v1023344C2</fullName>
    </submittedName>
</protein>
<keyword evidence="2" id="KW-0677">Repeat</keyword>
<proteinExistence type="predicted"/>
<evidence type="ECO:0000256" key="1">
    <source>
        <dbReference type="ARBA" id="ARBA00004123"/>
    </source>
</evidence>
<dbReference type="PANTHER" id="PTHR10641">
    <property type="entry name" value="MYB FAMILY TRANSCRIPTION FACTOR"/>
    <property type="match status" value="1"/>
</dbReference>
<dbReference type="InterPro" id="IPR015495">
    <property type="entry name" value="Myb_TF_plants"/>
</dbReference>
<evidence type="ECO:0000259" key="5">
    <source>
        <dbReference type="PROSITE" id="PS50090"/>
    </source>
</evidence>
<evidence type="ECO:0000313" key="8">
    <source>
        <dbReference type="Proteomes" id="UP001161247"/>
    </source>
</evidence>
<dbReference type="SUPFAM" id="SSF46689">
    <property type="entry name" value="Homeodomain-like"/>
    <property type="match status" value="1"/>
</dbReference>
<feature type="domain" description="HTH myb-type" evidence="6">
    <location>
        <begin position="9"/>
        <end position="61"/>
    </location>
</feature>
<keyword evidence="8" id="KW-1185">Reference proteome</keyword>
<sequence length="284" mass="33043">MVRAPFVDKNGMKKGAWSEEEDNKLRSYVQTYGHWNWRQLPKFAGLNRCGKSCRLRWMNYLKPGVRRGKYTPQEEQLILQLHKEHGNKWSVIASKLPGRTDNDIKNHWHTHLGKKSIVLMSSSPVDHYQTYQTSQNLDHEDDEESSSVSTLTLESQMMQINNYGSFNNNNIAASVDHSYSEVSSSSSYQDLLTQFDWTAEDSLISSSSVESFIQHFDENSFWEDDQPFSMDSFYNNNHVFDDHHDDKSQQQLAGATLEEEIMRPFGTPSLDEINIDYWLHELME</sequence>
<accession>A0AAV1C3F4</accession>
<dbReference type="CDD" id="cd00167">
    <property type="entry name" value="SANT"/>
    <property type="match status" value="2"/>
</dbReference>
<feature type="domain" description="HTH myb-type" evidence="6">
    <location>
        <begin position="62"/>
        <end position="116"/>
    </location>
</feature>